<keyword evidence="5" id="KW-0812">Transmembrane</keyword>
<proteinExistence type="predicted"/>
<keyword evidence="10" id="KW-1185">Reference proteome</keyword>
<evidence type="ECO:0000256" key="3">
    <source>
        <dbReference type="ARBA" id="ARBA00022676"/>
    </source>
</evidence>
<protein>
    <submittedName>
        <fullName evidence="9">Chitobiosyldiphosphodolichol beta-mannosyltransferase</fullName>
    </submittedName>
</protein>
<evidence type="ECO:0000256" key="6">
    <source>
        <dbReference type="ARBA" id="ARBA00022824"/>
    </source>
</evidence>
<evidence type="ECO:0000256" key="5">
    <source>
        <dbReference type="ARBA" id="ARBA00022692"/>
    </source>
</evidence>
<evidence type="ECO:0000256" key="8">
    <source>
        <dbReference type="ARBA" id="ARBA00023136"/>
    </source>
</evidence>
<dbReference type="PANTHER" id="PTHR13036:SF0">
    <property type="entry name" value="CHITOBIOSYLDIPHOSPHODOLICHOL BETA-MANNOSYLTRANSFERASE"/>
    <property type="match status" value="1"/>
</dbReference>
<gene>
    <name evidence="9" type="ORF">PHJA_001569900</name>
</gene>
<dbReference type="AlphaFoldDB" id="A0A830CD40"/>
<keyword evidence="8" id="KW-0472">Membrane</keyword>
<evidence type="ECO:0000256" key="2">
    <source>
        <dbReference type="ARBA" id="ARBA00004922"/>
    </source>
</evidence>
<evidence type="ECO:0000256" key="1">
    <source>
        <dbReference type="ARBA" id="ARBA00004389"/>
    </source>
</evidence>
<reference evidence="9" key="1">
    <citation type="submission" date="2020-07" db="EMBL/GenBank/DDBJ databases">
        <title>Ethylene signaling mediates host invasion by parasitic plants.</title>
        <authorList>
            <person name="Yoshida S."/>
        </authorList>
    </citation>
    <scope>NUCLEOTIDE SEQUENCE</scope>
    <source>
        <strain evidence="9">Okayama</strain>
    </source>
</reference>
<comment type="subcellular location">
    <subcellularLocation>
        <location evidence="1">Endoplasmic reticulum membrane</location>
        <topology evidence="1">Single-pass membrane protein</topology>
    </subcellularLocation>
</comment>
<comment type="caution">
    <text evidence="9">The sequence shown here is derived from an EMBL/GenBank/DDBJ whole genome shotgun (WGS) entry which is preliminary data.</text>
</comment>
<dbReference type="SUPFAM" id="SSF53756">
    <property type="entry name" value="UDP-Glycosyltransferase/glycogen phosphorylase"/>
    <property type="match status" value="1"/>
</dbReference>
<keyword evidence="6" id="KW-0256">Endoplasmic reticulum</keyword>
<dbReference type="InterPro" id="IPR026051">
    <property type="entry name" value="ALG1-like"/>
</dbReference>
<keyword evidence="7" id="KW-1133">Transmembrane helix</keyword>
<dbReference type="GO" id="GO:0005789">
    <property type="term" value="C:endoplasmic reticulum membrane"/>
    <property type="evidence" value="ECO:0007669"/>
    <property type="project" value="UniProtKB-SubCell"/>
</dbReference>
<organism evidence="9 10">
    <name type="scientific">Phtheirospermum japonicum</name>
    <dbReference type="NCBI Taxonomy" id="374723"/>
    <lineage>
        <taxon>Eukaryota</taxon>
        <taxon>Viridiplantae</taxon>
        <taxon>Streptophyta</taxon>
        <taxon>Embryophyta</taxon>
        <taxon>Tracheophyta</taxon>
        <taxon>Spermatophyta</taxon>
        <taxon>Magnoliopsida</taxon>
        <taxon>eudicotyledons</taxon>
        <taxon>Gunneridae</taxon>
        <taxon>Pentapetalae</taxon>
        <taxon>asterids</taxon>
        <taxon>lamiids</taxon>
        <taxon>Lamiales</taxon>
        <taxon>Orobanchaceae</taxon>
        <taxon>Orobanchaceae incertae sedis</taxon>
        <taxon>Phtheirospermum</taxon>
    </lineage>
</organism>
<dbReference type="OrthoDB" id="614844at2759"/>
<keyword evidence="3 9" id="KW-0328">Glycosyltransferase</keyword>
<evidence type="ECO:0000313" key="10">
    <source>
        <dbReference type="Proteomes" id="UP000653305"/>
    </source>
</evidence>
<dbReference type="PANTHER" id="PTHR13036">
    <property type="entry name" value="BETA1,4 MANNOSYLTRANSFERASE"/>
    <property type="match status" value="1"/>
</dbReference>
<evidence type="ECO:0000313" key="9">
    <source>
        <dbReference type="EMBL" id="GFP94254.1"/>
    </source>
</evidence>
<keyword evidence="4 9" id="KW-0808">Transferase</keyword>
<dbReference type="EMBL" id="BMAC01000342">
    <property type="protein sequence ID" value="GFP94254.1"/>
    <property type="molecule type" value="Genomic_DNA"/>
</dbReference>
<sequence>MVLKGCITSDLKSWVKTSLPNLKFSWVGSERGGLVTTSPIIDQYNLEQGFPMGKRNRAAVVVLGDIGRSPRMQYHALSLVRQACLDVDIVAYGGIVVSCDGLIPAPDVFIVQNPPSVPTLVVVKFASWIEKRFGKMAHGSLCVTRAMQHELSHNWGIKATVLYDQPPEFFRPASLAEKHNVRMTRLGTKLFGTKFVMESSLCTRDLGVCLHTSSSGLDLPMKVVDMFGCGLPVCAVSYSCIKELVDVEKNGLLFSSSTELAYELMMLFEGFPENCDALKLMRSNLMERVSSVRTVSLSSKFDDWTRVIISGDLDDACKSNASNKKWLQVTMLFGSFLAARYSCYTVFDIFLKTLDHYNAGREALDGQDVHDSMMPFETKWSREALDGQDVHDSMMPFETKWGREALDGQDVHDSIMPFETKCGSEASWVASFHLCISASSAIVCGCCICRICNDQRLPKEASSRGFTECCLEQNCSGDKPVALGNYLQHNILAILPLTPS</sequence>
<comment type="pathway">
    <text evidence="2">Protein modification; protein glycosylation.</text>
</comment>
<dbReference type="GO" id="GO:0000030">
    <property type="term" value="F:mannosyltransferase activity"/>
    <property type="evidence" value="ECO:0007669"/>
    <property type="project" value="InterPro"/>
</dbReference>
<name>A0A830CD40_9LAMI</name>
<dbReference type="Gene3D" id="3.40.50.2000">
    <property type="entry name" value="Glycogen Phosphorylase B"/>
    <property type="match status" value="1"/>
</dbReference>
<accession>A0A830CD40</accession>
<dbReference type="Proteomes" id="UP000653305">
    <property type="component" value="Unassembled WGS sequence"/>
</dbReference>
<evidence type="ECO:0000256" key="7">
    <source>
        <dbReference type="ARBA" id="ARBA00022989"/>
    </source>
</evidence>
<evidence type="ECO:0000256" key="4">
    <source>
        <dbReference type="ARBA" id="ARBA00022679"/>
    </source>
</evidence>